<dbReference type="InterPro" id="IPR036188">
    <property type="entry name" value="FAD/NAD-bd_sf"/>
</dbReference>
<dbReference type="OrthoDB" id="66881at2759"/>
<protein>
    <recommendedName>
        <fullName evidence="8">FAD/NAD(P)-binding domain-containing protein</fullName>
    </recommendedName>
</protein>
<dbReference type="Pfam" id="PF13450">
    <property type="entry name" value="NAD_binding_8"/>
    <property type="match status" value="1"/>
</dbReference>
<proteinExistence type="inferred from homology"/>
<dbReference type="Proteomes" id="UP000717996">
    <property type="component" value="Unassembled WGS sequence"/>
</dbReference>
<evidence type="ECO:0000256" key="4">
    <source>
        <dbReference type="ARBA" id="ARBA00022857"/>
    </source>
</evidence>
<comment type="similarity">
    <text evidence="1">Belongs to the FMO family.</text>
</comment>
<dbReference type="PIRSF" id="PIRSF000332">
    <property type="entry name" value="FMO"/>
    <property type="match status" value="1"/>
</dbReference>
<dbReference type="PANTHER" id="PTHR23023">
    <property type="entry name" value="DIMETHYLANILINE MONOOXYGENASE"/>
    <property type="match status" value="1"/>
</dbReference>
<keyword evidence="5" id="KW-0560">Oxidoreductase</keyword>
<evidence type="ECO:0008006" key="8">
    <source>
        <dbReference type="Google" id="ProtNLM"/>
    </source>
</evidence>
<organism evidence="6 7">
    <name type="scientific">Rhizopus oryzae</name>
    <name type="common">Mucormycosis agent</name>
    <name type="synonym">Rhizopus arrhizus var. delemar</name>
    <dbReference type="NCBI Taxonomy" id="64495"/>
    <lineage>
        <taxon>Eukaryota</taxon>
        <taxon>Fungi</taxon>
        <taxon>Fungi incertae sedis</taxon>
        <taxon>Mucoromycota</taxon>
        <taxon>Mucoromycotina</taxon>
        <taxon>Mucoromycetes</taxon>
        <taxon>Mucorales</taxon>
        <taxon>Mucorineae</taxon>
        <taxon>Rhizopodaceae</taxon>
        <taxon>Rhizopus</taxon>
    </lineage>
</organism>
<keyword evidence="3" id="KW-0274">FAD</keyword>
<gene>
    <name evidence="6" type="ORF">G6F51_001891</name>
</gene>
<dbReference type="Pfam" id="PF00743">
    <property type="entry name" value="FMO-like"/>
    <property type="match status" value="2"/>
</dbReference>
<evidence type="ECO:0000256" key="3">
    <source>
        <dbReference type="ARBA" id="ARBA00022827"/>
    </source>
</evidence>
<dbReference type="GO" id="GO:0004499">
    <property type="term" value="F:N,N-dimethylaniline monooxygenase activity"/>
    <property type="evidence" value="ECO:0007669"/>
    <property type="project" value="InterPro"/>
</dbReference>
<keyword evidence="2" id="KW-0285">Flavoprotein</keyword>
<reference evidence="6" key="1">
    <citation type="journal article" date="2020" name="Microb. Genom.">
        <title>Genetic diversity of clinical and environmental Mucorales isolates obtained from an investigation of mucormycosis cases among solid organ transplant recipients.</title>
        <authorList>
            <person name="Nguyen M.H."/>
            <person name="Kaul D."/>
            <person name="Muto C."/>
            <person name="Cheng S.J."/>
            <person name="Richter R.A."/>
            <person name="Bruno V.M."/>
            <person name="Liu G."/>
            <person name="Beyhan S."/>
            <person name="Sundermann A.J."/>
            <person name="Mounaud S."/>
            <person name="Pasculle A.W."/>
            <person name="Nierman W.C."/>
            <person name="Driscoll E."/>
            <person name="Cumbie R."/>
            <person name="Clancy C.J."/>
            <person name="Dupont C.L."/>
        </authorList>
    </citation>
    <scope>NUCLEOTIDE SEQUENCE</scope>
    <source>
        <strain evidence="6">GL16</strain>
    </source>
</reference>
<dbReference type="InterPro" id="IPR020946">
    <property type="entry name" value="Flavin_mOase-like"/>
</dbReference>
<name>A0A9P7CF81_RHIOR</name>
<dbReference type="GO" id="GO:0050660">
    <property type="term" value="F:flavin adenine dinucleotide binding"/>
    <property type="evidence" value="ECO:0007669"/>
    <property type="project" value="InterPro"/>
</dbReference>
<evidence type="ECO:0000256" key="5">
    <source>
        <dbReference type="ARBA" id="ARBA00023002"/>
    </source>
</evidence>
<dbReference type="InterPro" id="IPR000960">
    <property type="entry name" value="Flavin_mOase"/>
</dbReference>
<dbReference type="AlphaFoldDB" id="A0A9P7CF81"/>
<dbReference type="EMBL" id="JAANIT010000151">
    <property type="protein sequence ID" value="KAG1551373.1"/>
    <property type="molecule type" value="Genomic_DNA"/>
</dbReference>
<evidence type="ECO:0000313" key="7">
    <source>
        <dbReference type="Proteomes" id="UP000717996"/>
    </source>
</evidence>
<dbReference type="Gene3D" id="3.50.50.60">
    <property type="entry name" value="FAD/NAD(P)-binding domain"/>
    <property type="match status" value="2"/>
</dbReference>
<comment type="caution">
    <text evidence="6">The sequence shown here is derived from an EMBL/GenBank/DDBJ whole genome shotgun (WGS) entry which is preliminary data.</text>
</comment>
<dbReference type="GO" id="GO:0050661">
    <property type="term" value="F:NADP binding"/>
    <property type="evidence" value="ECO:0007669"/>
    <property type="project" value="InterPro"/>
</dbReference>
<keyword evidence="4" id="KW-0521">NADP</keyword>
<dbReference type="InterPro" id="IPR050346">
    <property type="entry name" value="FMO-like"/>
</dbReference>
<dbReference type="SUPFAM" id="SSF51905">
    <property type="entry name" value="FAD/NAD(P)-binding domain"/>
    <property type="match status" value="2"/>
</dbReference>
<evidence type="ECO:0000256" key="2">
    <source>
        <dbReference type="ARBA" id="ARBA00022630"/>
    </source>
</evidence>
<evidence type="ECO:0000313" key="6">
    <source>
        <dbReference type="EMBL" id="KAG1551373.1"/>
    </source>
</evidence>
<dbReference type="PRINTS" id="PR00419">
    <property type="entry name" value="ADXRDTASE"/>
</dbReference>
<evidence type="ECO:0000256" key="1">
    <source>
        <dbReference type="ARBA" id="ARBA00009183"/>
    </source>
</evidence>
<accession>A0A9P7CF81</accession>
<sequence length="529" mass="59195">MQDNKEDVSFKKFVDTIHQQAQAALDDPYVFKRPIKNVAVIGAGAHGLCSARHLKDVGMHVKVFERNSSVGGLWKYSAIPPPKPKIPTDSIDSEHINLDEIPPVGHLSQKTLGTTPEIMKMIASKNPPSGCYRDLHTNIPSKNFAFPDFPFPDETPTFTTHQDVLAYFERYAKAFGLLPLVEFNTSVDQVIKTVEGGWELVLSRYETCSDGLIKETRWRERFDAVVAASGMHQEPFVPDIKGLADYNTSWPLKIAHSKQFRRPEDYKDQASERISGVDIARSLEGLAKSITISIKGPFVTPNPIDNIIRALIPKCVTIKPVITSFSNPDGKVDGSITFEDGSVMKEVDQIIFCTGYTNSLGYLKDLIIKEDPSKEGAGYANVPEGHVVLGRKYPLNTYHEAFLISDPTLCFMSMPRMFSLTPHFDTQAIAIARVWSGQAYLPTSSTMCQIAVEFKPEFPADAYASDRIRREVFVSWLNYQAQKMNRADLAPLKNFDPTYEEEGRKLSASWGELTEANFKKTKKKILASI</sequence>